<dbReference type="AlphaFoldDB" id="A0A6J8EDV7"/>
<evidence type="ECO:0000313" key="2">
    <source>
        <dbReference type="Proteomes" id="UP000507470"/>
    </source>
</evidence>
<evidence type="ECO:0000313" key="1">
    <source>
        <dbReference type="EMBL" id="CAC5418939.1"/>
    </source>
</evidence>
<name>A0A6J8EDV7_MYTCO</name>
<accession>A0A6J8EDV7</accession>
<keyword evidence="2" id="KW-1185">Reference proteome</keyword>
<dbReference type="Proteomes" id="UP000507470">
    <property type="component" value="Unassembled WGS sequence"/>
</dbReference>
<dbReference type="EMBL" id="CACVKT020008961">
    <property type="protein sequence ID" value="CAC5418939.1"/>
    <property type="molecule type" value="Genomic_DNA"/>
</dbReference>
<dbReference type="OrthoDB" id="10077626at2759"/>
<reference evidence="1 2" key="1">
    <citation type="submission" date="2020-06" db="EMBL/GenBank/DDBJ databases">
        <authorList>
            <person name="Li R."/>
            <person name="Bekaert M."/>
        </authorList>
    </citation>
    <scope>NUCLEOTIDE SEQUENCE [LARGE SCALE GENOMIC DNA]</scope>
    <source>
        <strain evidence="2">wild</strain>
    </source>
</reference>
<gene>
    <name evidence="1" type="ORF">MCOR_51331</name>
</gene>
<evidence type="ECO:0008006" key="3">
    <source>
        <dbReference type="Google" id="ProtNLM"/>
    </source>
</evidence>
<proteinExistence type="predicted"/>
<sequence length="208" mass="23949">MILINALLLSVVTAFMDMKFDYEIIEGKARYFENIETDLEKNVVKIHTPAHNNVMESYQIQDFLQGQQLKCLPSINQCRLRDIDRKTAIDAGQVTEAFIHTWNKGDNTINSANSVVETELYYADLEEELDDISFGEALKEFYQHFKYPLYTEKKVPQDAEVYNMTHSTVSRTKRDAGTLSRDCRGLQPKRVYGLDSATSCNHLKMCTE</sequence>
<protein>
    <recommendedName>
        <fullName evidence="3">BRICHOS domain-containing protein</fullName>
    </recommendedName>
</protein>
<organism evidence="1 2">
    <name type="scientific">Mytilus coruscus</name>
    <name type="common">Sea mussel</name>
    <dbReference type="NCBI Taxonomy" id="42192"/>
    <lineage>
        <taxon>Eukaryota</taxon>
        <taxon>Metazoa</taxon>
        <taxon>Spiralia</taxon>
        <taxon>Lophotrochozoa</taxon>
        <taxon>Mollusca</taxon>
        <taxon>Bivalvia</taxon>
        <taxon>Autobranchia</taxon>
        <taxon>Pteriomorphia</taxon>
        <taxon>Mytilida</taxon>
        <taxon>Mytiloidea</taxon>
        <taxon>Mytilidae</taxon>
        <taxon>Mytilinae</taxon>
        <taxon>Mytilus</taxon>
    </lineage>
</organism>